<sequence>MDESAVARGVQPDAGWNLATAPELITEAVRRLTTAVG</sequence>
<protein>
    <submittedName>
        <fullName evidence="1">Uncharacterized protein</fullName>
    </submittedName>
</protein>
<accession>A0ABS0JHS6</accession>
<reference evidence="1 2" key="1">
    <citation type="submission" date="2020-11" db="EMBL/GenBank/DDBJ databases">
        <title>Sequencing the genomes of 1000 actinobacteria strains.</title>
        <authorList>
            <person name="Klenk H.-P."/>
        </authorList>
    </citation>
    <scope>NUCLEOTIDE SEQUENCE [LARGE SCALE GENOMIC DNA]</scope>
    <source>
        <strain evidence="1 2">DSM 101692</strain>
    </source>
</reference>
<dbReference type="EMBL" id="JADOTX010000001">
    <property type="protein sequence ID" value="MBG6066247.1"/>
    <property type="molecule type" value="Genomic_DNA"/>
</dbReference>
<evidence type="ECO:0000313" key="2">
    <source>
        <dbReference type="Proteomes" id="UP000614915"/>
    </source>
</evidence>
<comment type="caution">
    <text evidence="1">The sequence shown here is derived from an EMBL/GenBank/DDBJ whole genome shotgun (WGS) entry which is preliminary data.</text>
</comment>
<gene>
    <name evidence="1" type="ORF">IW248_002534</name>
</gene>
<name>A0ABS0JHS6_9ACTN</name>
<proteinExistence type="predicted"/>
<dbReference type="Proteomes" id="UP000614915">
    <property type="component" value="Unassembled WGS sequence"/>
</dbReference>
<organism evidence="1 2">
    <name type="scientific">Micromonospora ureilytica</name>
    <dbReference type="NCBI Taxonomy" id="709868"/>
    <lineage>
        <taxon>Bacteria</taxon>
        <taxon>Bacillati</taxon>
        <taxon>Actinomycetota</taxon>
        <taxon>Actinomycetes</taxon>
        <taxon>Micromonosporales</taxon>
        <taxon>Micromonosporaceae</taxon>
        <taxon>Micromonospora</taxon>
    </lineage>
</organism>
<evidence type="ECO:0000313" key="1">
    <source>
        <dbReference type="EMBL" id="MBG6066247.1"/>
    </source>
</evidence>
<keyword evidence="2" id="KW-1185">Reference proteome</keyword>